<evidence type="ECO:0000313" key="9">
    <source>
        <dbReference type="EMBL" id="KAL2610222.1"/>
    </source>
</evidence>
<dbReference type="Proteomes" id="UP001605036">
    <property type="component" value="Unassembled WGS sequence"/>
</dbReference>
<dbReference type="GO" id="GO:0016020">
    <property type="term" value="C:membrane"/>
    <property type="evidence" value="ECO:0007669"/>
    <property type="project" value="UniProtKB-ARBA"/>
</dbReference>
<accession>A0ABD1XMP1</accession>
<dbReference type="GO" id="GO:0015250">
    <property type="term" value="F:water channel activity"/>
    <property type="evidence" value="ECO:0007669"/>
    <property type="project" value="UniProtKB-ARBA"/>
</dbReference>
<gene>
    <name evidence="9" type="ORF">R1flu_028795</name>
</gene>
<sequence>MLVNTYDSGVRDRMQVLPVHGLDARVSDFSGVVLEIVLTFLLIVVVYATAVDPQKGSIEILAPLAIGFTVLANHFIVVPFTGASMNPARSFGPTFATFNFHHHWAYWVGPLFGGGTAGLVYDKVFLGPDPSREHVPLYKNSALVNLVKIITSFSVDSRGPFFRAYSTSASALSLQPVSS</sequence>
<evidence type="ECO:0000256" key="1">
    <source>
        <dbReference type="ARBA" id="ARBA00004127"/>
    </source>
</evidence>
<keyword evidence="2 7" id="KW-0813">Transport</keyword>
<keyword evidence="3 7" id="KW-0812">Transmembrane</keyword>
<dbReference type="GO" id="GO:0012505">
    <property type="term" value="C:endomembrane system"/>
    <property type="evidence" value="ECO:0007669"/>
    <property type="project" value="UniProtKB-SubCell"/>
</dbReference>
<evidence type="ECO:0000256" key="2">
    <source>
        <dbReference type="ARBA" id="ARBA00022448"/>
    </source>
</evidence>
<keyword evidence="10" id="KW-1185">Reference proteome</keyword>
<evidence type="ECO:0000256" key="8">
    <source>
        <dbReference type="SAM" id="Phobius"/>
    </source>
</evidence>
<dbReference type="EMBL" id="JBHFFA010000008">
    <property type="protein sequence ID" value="KAL2610222.1"/>
    <property type="molecule type" value="Genomic_DNA"/>
</dbReference>
<dbReference type="PANTHER" id="PTHR45665">
    <property type="entry name" value="AQUAPORIN-8"/>
    <property type="match status" value="1"/>
</dbReference>
<dbReference type="AlphaFoldDB" id="A0ABD1XMP1"/>
<reference evidence="9 10" key="1">
    <citation type="submission" date="2024-09" db="EMBL/GenBank/DDBJ databases">
        <title>Chromosome-scale assembly of Riccia fluitans.</title>
        <authorList>
            <person name="Paukszto L."/>
            <person name="Sawicki J."/>
            <person name="Karawczyk K."/>
            <person name="Piernik-Szablinska J."/>
            <person name="Szczecinska M."/>
            <person name="Mazdziarz M."/>
        </authorList>
    </citation>
    <scope>NUCLEOTIDE SEQUENCE [LARGE SCALE GENOMIC DNA]</scope>
    <source>
        <strain evidence="9">Rf_01</strain>
        <tissue evidence="9">Aerial parts of the thallus</tissue>
    </source>
</reference>
<feature type="transmembrane region" description="Helical" evidence="8">
    <location>
        <begin position="60"/>
        <end position="84"/>
    </location>
</feature>
<evidence type="ECO:0000256" key="3">
    <source>
        <dbReference type="ARBA" id="ARBA00022692"/>
    </source>
</evidence>
<dbReference type="PANTHER" id="PTHR45665:SF9">
    <property type="entry name" value="AQUAPORIN-8"/>
    <property type="match status" value="1"/>
</dbReference>
<proteinExistence type="inferred from homology"/>
<keyword evidence="6 8" id="KW-0472">Membrane</keyword>
<comment type="similarity">
    <text evidence="7">Belongs to the MIP/aquaporin (TC 1.A.8) family.</text>
</comment>
<dbReference type="SUPFAM" id="SSF81338">
    <property type="entry name" value="Aquaporin-like"/>
    <property type="match status" value="1"/>
</dbReference>
<comment type="caution">
    <text evidence="9">The sequence shown here is derived from an EMBL/GenBank/DDBJ whole genome shotgun (WGS) entry which is preliminary data.</text>
</comment>
<dbReference type="PRINTS" id="PR00783">
    <property type="entry name" value="MINTRINSICP"/>
</dbReference>
<organism evidence="9 10">
    <name type="scientific">Riccia fluitans</name>
    <dbReference type="NCBI Taxonomy" id="41844"/>
    <lineage>
        <taxon>Eukaryota</taxon>
        <taxon>Viridiplantae</taxon>
        <taxon>Streptophyta</taxon>
        <taxon>Embryophyta</taxon>
        <taxon>Marchantiophyta</taxon>
        <taxon>Marchantiopsida</taxon>
        <taxon>Marchantiidae</taxon>
        <taxon>Marchantiales</taxon>
        <taxon>Ricciaceae</taxon>
        <taxon>Riccia</taxon>
    </lineage>
</organism>
<dbReference type="Pfam" id="PF00230">
    <property type="entry name" value="MIP"/>
    <property type="match status" value="1"/>
</dbReference>
<evidence type="ECO:0000313" key="10">
    <source>
        <dbReference type="Proteomes" id="UP001605036"/>
    </source>
</evidence>
<evidence type="ECO:0000256" key="7">
    <source>
        <dbReference type="RuleBase" id="RU000477"/>
    </source>
</evidence>
<evidence type="ECO:0000256" key="5">
    <source>
        <dbReference type="ARBA" id="ARBA00022989"/>
    </source>
</evidence>
<keyword evidence="4" id="KW-0677">Repeat</keyword>
<dbReference type="GO" id="GO:0005737">
    <property type="term" value="C:cytoplasm"/>
    <property type="evidence" value="ECO:0007669"/>
    <property type="project" value="UniProtKB-ARBA"/>
</dbReference>
<dbReference type="InterPro" id="IPR000425">
    <property type="entry name" value="MIP"/>
</dbReference>
<dbReference type="GO" id="GO:0019755">
    <property type="term" value="P:one-carbon compound transport"/>
    <property type="evidence" value="ECO:0007669"/>
    <property type="project" value="UniProtKB-ARBA"/>
</dbReference>
<protein>
    <submittedName>
        <fullName evidence="9">Uncharacterized protein</fullName>
    </submittedName>
</protein>
<dbReference type="InterPro" id="IPR023271">
    <property type="entry name" value="Aquaporin-like"/>
</dbReference>
<feature type="transmembrane region" description="Helical" evidence="8">
    <location>
        <begin position="29"/>
        <end position="48"/>
    </location>
</feature>
<name>A0ABD1XMP1_9MARC</name>
<evidence type="ECO:0000256" key="4">
    <source>
        <dbReference type="ARBA" id="ARBA00022737"/>
    </source>
</evidence>
<evidence type="ECO:0000256" key="6">
    <source>
        <dbReference type="ARBA" id="ARBA00023136"/>
    </source>
</evidence>
<feature type="transmembrane region" description="Helical" evidence="8">
    <location>
        <begin position="104"/>
        <end position="121"/>
    </location>
</feature>
<keyword evidence="5 8" id="KW-1133">Transmembrane helix</keyword>
<dbReference type="InterPro" id="IPR034294">
    <property type="entry name" value="Aquaporin_transptr"/>
</dbReference>
<comment type="subcellular location">
    <subcellularLocation>
        <location evidence="1">Endomembrane system</location>
        <topology evidence="1">Multi-pass membrane protein</topology>
    </subcellularLocation>
</comment>
<dbReference type="Gene3D" id="1.20.1080.10">
    <property type="entry name" value="Glycerol uptake facilitator protein"/>
    <property type="match status" value="1"/>
</dbReference>